<proteinExistence type="predicted"/>
<protein>
    <submittedName>
        <fullName evidence="2">Uncharacterized protein</fullName>
    </submittedName>
</protein>
<gene>
    <name evidence="2" type="ORF">FUAX_44320</name>
</gene>
<keyword evidence="3" id="KW-1185">Reference proteome</keyword>
<organism evidence="2 3">
    <name type="scientific">Fulvitalea axinellae</name>
    <dbReference type="NCBI Taxonomy" id="1182444"/>
    <lineage>
        <taxon>Bacteria</taxon>
        <taxon>Pseudomonadati</taxon>
        <taxon>Bacteroidota</taxon>
        <taxon>Cytophagia</taxon>
        <taxon>Cytophagales</taxon>
        <taxon>Persicobacteraceae</taxon>
        <taxon>Fulvitalea</taxon>
    </lineage>
</organism>
<feature type="transmembrane region" description="Helical" evidence="1">
    <location>
        <begin position="12"/>
        <end position="29"/>
    </location>
</feature>
<name>A0AAU9DHG5_9BACT</name>
<keyword evidence="1" id="KW-1133">Transmembrane helix</keyword>
<keyword evidence="2" id="KW-0614">Plasmid</keyword>
<dbReference type="KEGG" id="fax:FUAX_44320"/>
<evidence type="ECO:0000313" key="2">
    <source>
        <dbReference type="EMBL" id="BDD12000.1"/>
    </source>
</evidence>
<keyword evidence="1" id="KW-0472">Membrane</keyword>
<accession>A0AAU9DHG5</accession>
<dbReference type="Proteomes" id="UP001348817">
    <property type="component" value="Plasmid pFA2"/>
</dbReference>
<dbReference type="RefSeq" id="WP_338395152.1">
    <property type="nucleotide sequence ID" value="NZ_AP025316.1"/>
</dbReference>
<dbReference type="AlphaFoldDB" id="A0AAU9DHG5"/>
<evidence type="ECO:0000313" key="3">
    <source>
        <dbReference type="Proteomes" id="UP001348817"/>
    </source>
</evidence>
<reference evidence="2 3" key="1">
    <citation type="submission" date="2021-12" db="EMBL/GenBank/DDBJ databases">
        <title>Genome sequencing of bacteria with rrn-lacking chromosome and rrn-plasmid.</title>
        <authorList>
            <person name="Anda M."/>
            <person name="Iwasaki W."/>
        </authorList>
    </citation>
    <scope>NUCLEOTIDE SEQUENCE [LARGE SCALE GENOMIC DNA]</scope>
    <source>
        <strain evidence="2 3">DSM 100852</strain>
        <plasmid evidence="2 3">pFA2</plasmid>
    </source>
</reference>
<keyword evidence="1" id="KW-0812">Transmembrane</keyword>
<evidence type="ECO:0000256" key="1">
    <source>
        <dbReference type="SAM" id="Phobius"/>
    </source>
</evidence>
<dbReference type="EMBL" id="AP025316">
    <property type="protein sequence ID" value="BDD12000.1"/>
    <property type="molecule type" value="Genomic_DNA"/>
</dbReference>
<geneLocation type="plasmid" evidence="2 3">
    <name>pFA2</name>
</geneLocation>
<sequence>MKVNIRRYIGEGALIVFSVLFALFINQTFEDYRIRKKKDIAKESILKEIKRNQETLNQWKTTHAGFSKRIKDMHEGRADSLKVALFKGGFLNIGVLTNGKSFANDFLSMTAWESARTTGIITEFDYETIEMLTEVYTVQDLLVNKTLMGLLDSYFDPNTHNLENKDRTMMHFRVRIMELTSQEQFMGRVYKNAIKRLEE</sequence>